<sequence>MTKWIETLTKVSKIAAKRRLTYIGNPPKPRVSDHLHDQPITATRDHKAVFGVELNFLLERENGGGPVPPGTIPSIITHCLAQVEARGLTEVDRMAGATSEITQLKEAFQSW</sequence>
<proteinExistence type="predicted"/>
<organism evidence="2 3">
    <name type="scientific">Lentinula raphanica</name>
    <dbReference type="NCBI Taxonomy" id="153919"/>
    <lineage>
        <taxon>Eukaryota</taxon>
        <taxon>Fungi</taxon>
        <taxon>Dikarya</taxon>
        <taxon>Basidiomycota</taxon>
        <taxon>Agaricomycotina</taxon>
        <taxon>Agaricomycetes</taxon>
        <taxon>Agaricomycetidae</taxon>
        <taxon>Agaricales</taxon>
        <taxon>Marasmiineae</taxon>
        <taxon>Omphalotaceae</taxon>
        <taxon>Lentinula</taxon>
    </lineage>
</organism>
<accession>A0AA38NY90</accession>
<feature type="domain" description="Rho-GAP" evidence="1">
    <location>
        <begin position="52"/>
        <end position="111"/>
    </location>
</feature>
<dbReference type="InterPro" id="IPR008936">
    <property type="entry name" value="Rho_GTPase_activation_prot"/>
</dbReference>
<evidence type="ECO:0000259" key="1">
    <source>
        <dbReference type="PROSITE" id="PS50238"/>
    </source>
</evidence>
<evidence type="ECO:0000313" key="3">
    <source>
        <dbReference type="Proteomes" id="UP001163846"/>
    </source>
</evidence>
<name>A0AA38NY90_9AGAR</name>
<dbReference type="GO" id="GO:0007165">
    <property type="term" value="P:signal transduction"/>
    <property type="evidence" value="ECO:0007669"/>
    <property type="project" value="InterPro"/>
</dbReference>
<reference evidence="2" key="1">
    <citation type="submission" date="2022-08" db="EMBL/GenBank/DDBJ databases">
        <authorList>
            <consortium name="DOE Joint Genome Institute"/>
            <person name="Min B."/>
            <person name="Riley R."/>
            <person name="Sierra-Patev S."/>
            <person name="Naranjo-Ortiz M."/>
            <person name="Looney B."/>
            <person name="Konkel Z."/>
            <person name="Slot J.C."/>
            <person name="Sakamoto Y."/>
            <person name="Steenwyk J.L."/>
            <person name="Rokas A."/>
            <person name="Carro J."/>
            <person name="Camarero S."/>
            <person name="Ferreira P."/>
            <person name="Molpeceres G."/>
            <person name="Ruiz-Duenas F.J."/>
            <person name="Serrano A."/>
            <person name="Henrissat B."/>
            <person name="Drula E."/>
            <person name="Hughes K.W."/>
            <person name="Mata J.L."/>
            <person name="Ishikawa N.K."/>
            <person name="Vargas-Isla R."/>
            <person name="Ushijima S."/>
            <person name="Smith C.A."/>
            <person name="Ahrendt S."/>
            <person name="Andreopoulos W."/>
            <person name="He G."/>
            <person name="Labutti K."/>
            <person name="Lipzen A."/>
            <person name="Ng V."/>
            <person name="Sandor L."/>
            <person name="Barry K."/>
            <person name="Martinez A.T."/>
            <person name="Xiao Y."/>
            <person name="Gibbons J.G."/>
            <person name="Terashima K."/>
            <person name="Hibbett D.S."/>
            <person name="Grigoriev I.V."/>
        </authorList>
    </citation>
    <scope>NUCLEOTIDE SEQUENCE</scope>
    <source>
        <strain evidence="2">TFB9207</strain>
    </source>
</reference>
<dbReference type="InterPro" id="IPR000198">
    <property type="entry name" value="RhoGAP_dom"/>
</dbReference>
<dbReference type="Proteomes" id="UP001163846">
    <property type="component" value="Unassembled WGS sequence"/>
</dbReference>
<dbReference type="SUPFAM" id="SSF48350">
    <property type="entry name" value="GTPase activation domain, GAP"/>
    <property type="match status" value="1"/>
</dbReference>
<dbReference type="AlphaFoldDB" id="A0AA38NY90"/>
<dbReference type="PROSITE" id="PS50238">
    <property type="entry name" value="RHOGAP"/>
    <property type="match status" value="1"/>
</dbReference>
<evidence type="ECO:0000313" key="2">
    <source>
        <dbReference type="EMBL" id="KAJ3832863.1"/>
    </source>
</evidence>
<comment type="caution">
    <text evidence="2">The sequence shown here is derived from an EMBL/GenBank/DDBJ whole genome shotgun (WGS) entry which is preliminary data.</text>
</comment>
<protein>
    <recommendedName>
        <fullName evidence="1">Rho-GAP domain-containing protein</fullName>
    </recommendedName>
</protein>
<gene>
    <name evidence="2" type="ORF">F5878DRAFT_646428</name>
</gene>
<dbReference type="Gene3D" id="1.10.555.10">
    <property type="entry name" value="Rho GTPase activation protein"/>
    <property type="match status" value="1"/>
</dbReference>
<keyword evidence="3" id="KW-1185">Reference proteome</keyword>
<dbReference type="EMBL" id="MU806833">
    <property type="protein sequence ID" value="KAJ3832863.1"/>
    <property type="molecule type" value="Genomic_DNA"/>
</dbReference>